<dbReference type="InterPro" id="IPR001867">
    <property type="entry name" value="OmpR/PhoB-type_DNA-bd"/>
</dbReference>
<keyword evidence="3" id="KW-0472">Membrane</keyword>
<dbReference type="InterPro" id="IPR036388">
    <property type="entry name" value="WH-like_DNA-bd_sf"/>
</dbReference>
<dbReference type="PROSITE" id="PS51755">
    <property type="entry name" value="OMPR_PHOB"/>
    <property type="match status" value="1"/>
</dbReference>
<accession>G8R7R8</accession>
<keyword evidence="3" id="KW-0812">Transmembrane</keyword>
<dbReference type="Proteomes" id="UP000005631">
    <property type="component" value="Chromosome"/>
</dbReference>
<dbReference type="InterPro" id="IPR016032">
    <property type="entry name" value="Sig_transdc_resp-reg_C-effctor"/>
</dbReference>
<dbReference type="STRING" id="926562.Oweho_2479"/>
<protein>
    <submittedName>
        <fullName evidence="5">Response regulator with CheY-like receiver domain and winged-helix DNA-binding domain</fullName>
    </submittedName>
</protein>
<keyword evidence="6" id="KW-1185">Reference proteome</keyword>
<evidence type="ECO:0000313" key="6">
    <source>
        <dbReference type="Proteomes" id="UP000005631"/>
    </source>
</evidence>
<dbReference type="PATRIC" id="fig|926562.3.peg.2495"/>
<feature type="domain" description="OmpR/PhoB-type" evidence="4">
    <location>
        <begin position="198"/>
        <end position="295"/>
    </location>
</feature>
<keyword evidence="3" id="KW-1133">Transmembrane helix</keyword>
<feature type="DNA-binding region" description="OmpR/PhoB-type" evidence="2">
    <location>
        <begin position="198"/>
        <end position="295"/>
    </location>
</feature>
<dbReference type="OrthoDB" id="7556122at2"/>
<dbReference type="GO" id="GO:0006355">
    <property type="term" value="P:regulation of DNA-templated transcription"/>
    <property type="evidence" value="ECO:0007669"/>
    <property type="project" value="InterPro"/>
</dbReference>
<evidence type="ECO:0000256" key="3">
    <source>
        <dbReference type="SAM" id="Phobius"/>
    </source>
</evidence>
<keyword evidence="1 2" id="KW-0238">DNA-binding</keyword>
<dbReference type="AlphaFoldDB" id="G8R7R8"/>
<dbReference type="Gene3D" id="1.10.10.10">
    <property type="entry name" value="Winged helix-like DNA-binding domain superfamily/Winged helix DNA-binding domain"/>
    <property type="match status" value="1"/>
</dbReference>
<dbReference type="Pfam" id="PF00486">
    <property type="entry name" value="Trans_reg_C"/>
    <property type="match status" value="1"/>
</dbReference>
<dbReference type="eggNOG" id="COG0745">
    <property type="taxonomic scope" value="Bacteria"/>
</dbReference>
<reference evidence="5 6" key="1">
    <citation type="journal article" date="2012" name="Stand. Genomic Sci.">
        <title>Genome sequence of the orange-pigmented seawater bacterium Owenweeksia hongkongensis type strain (UST20020801(T)).</title>
        <authorList>
            <person name="Riedel T."/>
            <person name="Held B."/>
            <person name="Nolan M."/>
            <person name="Lucas S."/>
            <person name="Lapidus A."/>
            <person name="Tice H."/>
            <person name="Del Rio T.G."/>
            <person name="Cheng J.F."/>
            <person name="Han C."/>
            <person name="Tapia R."/>
            <person name="Goodwin L.A."/>
            <person name="Pitluck S."/>
            <person name="Liolios K."/>
            <person name="Mavromatis K."/>
            <person name="Pagani I."/>
            <person name="Ivanova N."/>
            <person name="Mikhailova N."/>
            <person name="Pati A."/>
            <person name="Chen A."/>
            <person name="Palaniappan K."/>
            <person name="Rohde M."/>
            <person name="Tindall B.J."/>
            <person name="Detter J.C."/>
            <person name="Goker M."/>
            <person name="Woyke T."/>
            <person name="Bristow J."/>
            <person name="Eisen J.A."/>
            <person name="Markowitz V."/>
            <person name="Hugenholtz P."/>
            <person name="Klenk H.P."/>
            <person name="Kyrpides N.C."/>
        </authorList>
    </citation>
    <scope>NUCLEOTIDE SEQUENCE</scope>
    <source>
        <strain evidence="6">DSM 17368 / JCM 12287 / NRRL B-23963</strain>
    </source>
</reference>
<proteinExistence type="predicted"/>
<evidence type="ECO:0000313" key="5">
    <source>
        <dbReference type="EMBL" id="AEV33449.1"/>
    </source>
</evidence>
<dbReference type="CDD" id="cd00383">
    <property type="entry name" value="trans_reg_C"/>
    <property type="match status" value="1"/>
</dbReference>
<feature type="transmembrane region" description="Helical" evidence="3">
    <location>
        <begin position="168"/>
        <end position="187"/>
    </location>
</feature>
<evidence type="ECO:0000256" key="2">
    <source>
        <dbReference type="PROSITE-ProRule" id="PRU01091"/>
    </source>
</evidence>
<dbReference type="HOGENOM" id="CLU_936331_0_0_10"/>
<name>G8R7R8_OWEHD</name>
<organism evidence="5 6">
    <name type="scientific">Owenweeksia hongkongensis (strain DSM 17368 / CIP 108786 / JCM 12287 / NRRL B-23963 / UST20020801)</name>
    <dbReference type="NCBI Taxonomy" id="926562"/>
    <lineage>
        <taxon>Bacteria</taxon>
        <taxon>Pseudomonadati</taxon>
        <taxon>Bacteroidota</taxon>
        <taxon>Flavobacteriia</taxon>
        <taxon>Flavobacteriales</taxon>
        <taxon>Owenweeksiaceae</taxon>
        <taxon>Owenweeksia</taxon>
    </lineage>
</organism>
<dbReference type="SUPFAM" id="SSF46894">
    <property type="entry name" value="C-terminal effector domain of the bipartite response regulators"/>
    <property type="match status" value="1"/>
</dbReference>
<gene>
    <name evidence="5" type="ordered locus">Oweho_2479</name>
</gene>
<evidence type="ECO:0000256" key="1">
    <source>
        <dbReference type="ARBA" id="ARBA00023125"/>
    </source>
</evidence>
<dbReference type="KEGG" id="oho:Oweho_2479"/>
<dbReference type="GO" id="GO:0003677">
    <property type="term" value="F:DNA binding"/>
    <property type="evidence" value="ECO:0007669"/>
    <property type="project" value="UniProtKB-UniRule"/>
</dbReference>
<dbReference type="EMBL" id="CP003156">
    <property type="protein sequence ID" value="AEV33449.1"/>
    <property type="molecule type" value="Genomic_DNA"/>
</dbReference>
<evidence type="ECO:0000259" key="4">
    <source>
        <dbReference type="PROSITE" id="PS51755"/>
    </source>
</evidence>
<dbReference type="GO" id="GO:0000160">
    <property type="term" value="P:phosphorelay signal transduction system"/>
    <property type="evidence" value="ECO:0007669"/>
    <property type="project" value="InterPro"/>
</dbReference>
<dbReference type="SMART" id="SM00862">
    <property type="entry name" value="Trans_reg_C"/>
    <property type="match status" value="1"/>
</dbReference>
<sequence>MGFIKVKIGLLVLWSFMIDISGAYAQLRLDDKHVNVALRMVGHQMLLNAGDSTSRVLPVGRNGDSYELKFEAPIKIEPNELVQVMDSVVKKASIAKSYLVEIQNCESKEVLYSYEIGGPEKMDIIPCRGRELPVGCYLLSFTILELPLSLQSSRAESNVASTQPQGHLPMAVSAALLIIITVLWFYFRKNPTSNRENPNMISLGAFDFDTLNMVLLHQGKKTDLTSKESDLLLLLYNSANSTLDRDTILNKVWGDEGDYVGRTLDVFISKLRKKLEGDTNLKIVNVRGVGYKLILNE</sequence>